<dbReference type="InterPro" id="IPR012944">
    <property type="entry name" value="SusD_RagB_dom"/>
</dbReference>
<dbReference type="Pfam" id="PF07980">
    <property type="entry name" value="SusD_RagB"/>
    <property type="match status" value="1"/>
</dbReference>
<gene>
    <name evidence="8" type="ORF">DSL64_06685</name>
</gene>
<feature type="domain" description="SusD-like N-terminal" evidence="7">
    <location>
        <begin position="26"/>
        <end position="218"/>
    </location>
</feature>
<comment type="subcellular location">
    <subcellularLocation>
        <location evidence="1">Cell outer membrane</location>
    </subcellularLocation>
</comment>
<dbReference type="InterPro" id="IPR033985">
    <property type="entry name" value="SusD-like_N"/>
</dbReference>
<feature type="domain" description="RagB/SusD" evidence="6">
    <location>
        <begin position="322"/>
        <end position="597"/>
    </location>
</feature>
<dbReference type="Pfam" id="PF14322">
    <property type="entry name" value="SusD-like_3"/>
    <property type="match status" value="1"/>
</dbReference>
<keyword evidence="9" id="KW-1185">Reference proteome</keyword>
<dbReference type="InterPro" id="IPR011990">
    <property type="entry name" value="TPR-like_helical_dom_sf"/>
</dbReference>
<sequence>MDFKNIKIKSLGAILMVTLTLLSCVDYLEPYPNGNRTTEDIWKYQDMVQGLVGQCYDNMPRNYNDNEGVFLDGASDDVVITATTNAMVRLATGALPTSQDPFRTYWDRDYRSIYLVNLFLKDRRGFNTRFLVNAHLDSLVKTRLQGEAFALRAWFQWDLLQKFGGKGMDGQLLGFPIVLEPIDVKAETNLKRNTYDECVQQIIADCDSAYKYLPIAHRDYLVPNVNDRAYAGGRYWGRFDGITTKALKALVYQTWASPRFNPANNVARWDSAAKNAKVVMDFKQKTDAVTNGFGPTKAVDWFNPNFGGIVFSARYNNGNDAMERMFYPGGFQGNGQVGATQELVDAFPMANGFPITDPESGYNPARPYDNRDPRLYATIFHNNAKAMRLNSSSTTPMYTFENWTGGKDAPGPPANSRTNYHIKKMVFMGLNWGDNAINRQPHTKIFIRWENMVFAFAEAANQVEGPLGSKYGISAKDAMALIRAKNNTDGGKGFVLDPYLTKVAAAGKTAFGEFVKNERRIEFCFEGQRFYDIRRWSTGLNEINKPVHRPLITRNSDGSFTYKLDDLAESRSFASGSLPIPFDEMLRMSNLVQNEGWTTWK</sequence>
<dbReference type="GO" id="GO:0009279">
    <property type="term" value="C:cell outer membrane"/>
    <property type="evidence" value="ECO:0007669"/>
    <property type="project" value="UniProtKB-SubCell"/>
</dbReference>
<evidence type="ECO:0000259" key="6">
    <source>
        <dbReference type="Pfam" id="PF07980"/>
    </source>
</evidence>
<dbReference type="OrthoDB" id="621018at2"/>
<keyword evidence="4" id="KW-0472">Membrane</keyword>
<evidence type="ECO:0000256" key="3">
    <source>
        <dbReference type="ARBA" id="ARBA00022729"/>
    </source>
</evidence>
<dbReference type="SUPFAM" id="SSF48452">
    <property type="entry name" value="TPR-like"/>
    <property type="match status" value="1"/>
</dbReference>
<protein>
    <submittedName>
        <fullName evidence="8">RagB/SusD family nutrient uptake outer membrane protein</fullName>
    </submittedName>
</protein>
<accession>A0A3D8YFI5</accession>
<evidence type="ECO:0000256" key="5">
    <source>
        <dbReference type="ARBA" id="ARBA00023237"/>
    </source>
</evidence>
<evidence type="ECO:0000256" key="2">
    <source>
        <dbReference type="ARBA" id="ARBA00006275"/>
    </source>
</evidence>
<dbReference type="AlphaFoldDB" id="A0A3D8YFI5"/>
<dbReference type="Proteomes" id="UP000256373">
    <property type="component" value="Unassembled WGS sequence"/>
</dbReference>
<keyword evidence="3" id="KW-0732">Signal</keyword>
<comment type="similarity">
    <text evidence="2">Belongs to the SusD family.</text>
</comment>
<evidence type="ECO:0000259" key="7">
    <source>
        <dbReference type="Pfam" id="PF14322"/>
    </source>
</evidence>
<evidence type="ECO:0000313" key="9">
    <source>
        <dbReference type="Proteomes" id="UP000256373"/>
    </source>
</evidence>
<proteinExistence type="inferred from homology"/>
<comment type="caution">
    <text evidence="8">The sequence shown here is derived from an EMBL/GenBank/DDBJ whole genome shotgun (WGS) entry which is preliminary data.</text>
</comment>
<dbReference type="RefSeq" id="WP_115829912.1">
    <property type="nucleotide sequence ID" value="NZ_QNUL01000003.1"/>
</dbReference>
<evidence type="ECO:0000256" key="1">
    <source>
        <dbReference type="ARBA" id="ARBA00004442"/>
    </source>
</evidence>
<dbReference type="PROSITE" id="PS51257">
    <property type="entry name" value="PROKAR_LIPOPROTEIN"/>
    <property type="match status" value="1"/>
</dbReference>
<name>A0A3D8YFI5_9BACT</name>
<evidence type="ECO:0000313" key="8">
    <source>
        <dbReference type="EMBL" id="REA63324.1"/>
    </source>
</evidence>
<dbReference type="EMBL" id="QNUL01000003">
    <property type="protein sequence ID" value="REA63324.1"/>
    <property type="molecule type" value="Genomic_DNA"/>
</dbReference>
<organism evidence="8 9">
    <name type="scientific">Dyadobacter luteus</name>
    <dbReference type="NCBI Taxonomy" id="2259619"/>
    <lineage>
        <taxon>Bacteria</taxon>
        <taxon>Pseudomonadati</taxon>
        <taxon>Bacteroidota</taxon>
        <taxon>Cytophagia</taxon>
        <taxon>Cytophagales</taxon>
        <taxon>Spirosomataceae</taxon>
        <taxon>Dyadobacter</taxon>
    </lineage>
</organism>
<keyword evidence="5" id="KW-0998">Cell outer membrane</keyword>
<evidence type="ECO:0000256" key="4">
    <source>
        <dbReference type="ARBA" id="ARBA00023136"/>
    </source>
</evidence>
<dbReference type="Gene3D" id="1.25.40.390">
    <property type="match status" value="1"/>
</dbReference>
<reference evidence="8 9" key="1">
    <citation type="submission" date="2018-07" db="EMBL/GenBank/DDBJ databases">
        <title>Dyadobacter roseus sp. nov., isolated from rose rhizosphere soil.</title>
        <authorList>
            <person name="Chen L."/>
        </authorList>
    </citation>
    <scope>NUCLEOTIDE SEQUENCE [LARGE SCALE GENOMIC DNA]</scope>
    <source>
        <strain evidence="8 9">RS19</strain>
    </source>
</reference>